<dbReference type="EMBL" id="RQTK01000918">
    <property type="protein sequence ID" value="RUS73608.1"/>
    <property type="molecule type" value="Genomic_DNA"/>
</dbReference>
<dbReference type="Proteomes" id="UP000271974">
    <property type="component" value="Unassembled WGS sequence"/>
</dbReference>
<evidence type="ECO:0008006" key="3">
    <source>
        <dbReference type="Google" id="ProtNLM"/>
    </source>
</evidence>
<sequence length="337" mass="38209">MAYVEEKRMAQGHFIHPQGGHHACEILGRGPEAEESEAVWNRCKKNPRHEEFISAQEFKDNYLPRVNTVKNRDRLRALIDLTVRLRVNWTSRGRPDGHTFSHVRGSDKLRVGTGFIYHVKGPVFNKSCFCDGCRGKIATKSWRFRVRTAHHVVYDTQEAKKTKVDLFYDDDNCEPGGKMETVSGLEVVRSRPDKDICDMLCVTHDETLAERIESTYQCWLDRPSEHLDADFLPSWGRNADPALVVSHPHAQPKKITLGELRDGGYPYVEYNAATCPGSSGAPVFVSDTEGRFYQGLLPPVHSGGFTTSSTQHGHQLSKLGGQETKLEQRNYANWWLL</sequence>
<name>A0A433SWH5_ELYCH</name>
<accession>A0A433SWH5</accession>
<protein>
    <recommendedName>
        <fullName evidence="3">Peptidase S1 domain-containing protein</fullName>
    </recommendedName>
</protein>
<dbReference type="AlphaFoldDB" id="A0A433SWH5"/>
<keyword evidence="2" id="KW-1185">Reference proteome</keyword>
<evidence type="ECO:0000313" key="1">
    <source>
        <dbReference type="EMBL" id="RUS73608.1"/>
    </source>
</evidence>
<reference evidence="1 2" key="1">
    <citation type="submission" date="2019-01" db="EMBL/GenBank/DDBJ databases">
        <title>A draft genome assembly of the solar-powered sea slug Elysia chlorotica.</title>
        <authorList>
            <person name="Cai H."/>
            <person name="Li Q."/>
            <person name="Fang X."/>
            <person name="Li J."/>
            <person name="Curtis N.E."/>
            <person name="Altenburger A."/>
            <person name="Shibata T."/>
            <person name="Feng M."/>
            <person name="Maeda T."/>
            <person name="Schwartz J.A."/>
            <person name="Shigenobu S."/>
            <person name="Lundholm N."/>
            <person name="Nishiyama T."/>
            <person name="Yang H."/>
            <person name="Hasebe M."/>
            <person name="Li S."/>
            <person name="Pierce S.K."/>
            <person name="Wang J."/>
        </authorList>
    </citation>
    <scope>NUCLEOTIDE SEQUENCE [LARGE SCALE GENOMIC DNA]</scope>
    <source>
        <strain evidence="1">EC2010</strain>
        <tissue evidence="1">Whole organism of an adult</tissue>
    </source>
</reference>
<comment type="caution">
    <text evidence="1">The sequence shown here is derived from an EMBL/GenBank/DDBJ whole genome shotgun (WGS) entry which is preliminary data.</text>
</comment>
<dbReference type="SUPFAM" id="SSF50494">
    <property type="entry name" value="Trypsin-like serine proteases"/>
    <property type="match status" value="1"/>
</dbReference>
<evidence type="ECO:0000313" key="2">
    <source>
        <dbReference type="Proteomes" id="UP000271974"/>
    </source>
</evidence>
<dbReference type="InterPro" id="IPR009003">
    <property type="entry name" value="Peptidase_S1_PA"/>
</dbReference>
<gene>
    <name evidence="1" type="ORF">EGW08_018631</name>
</gene>
<proteinExistence type="predicted"/>
<organism evidence="1 2">
    <name type="scientific">Elysia chlorotica</name>
    <name type="common">Eastern emerald elysia</name>
    <name type="synonym">Sea slug</name>
    <dbReference type="NCBI Taxonomy" id="188477"/>
    <lineage>
        <taxon>Eukaryota</taxon>
        <taxon>Metazoa</taxon>
        <taxon>Spiralia</taxon>
        <taxon>Lophotrochozoa</taxon>
        <taxon>Mollusca</taxon>
        <taxon>Gastropoda</taxon>
        <taxon>Heterobranchia</taxon>
        <taxon>Euthyneura</taxon>
        <taxon>Panpulmonata</taxon>
        <taxon>Sacoglossa</taxon>
        <taxon>Placobranchoidea</taxon>
        <taxon>Plakobranchidae</taxon>
        <taxon>Elysia</taxon>
    </lineage>
</organism>